<evidence type="ECO:0000313" key="5">
    <source>
        <dbReference type="Proteomes" id="UP001260188"/>
    </source>
</evidence>
<gene>
    <name evidence="4" type="ORF">QE367_001007</name>
</gene>
<protein>
    <submittedName>
        <fullName evidence="4">TetR/AcrR family transcriptional repressor of mexJK operon</fullName>
    </submittedName>
</protein>
<feature type="domain" description="HTH tetR-type" evidence="3">
    <location>
        <begin position="12"/>
        <end position="72"/>
    </location>
</feature>
<dbReference type="InterPro" id="IPR039536">
    <property type="entry name" value="TetR_C_Proteobacteria"/>
</dbReference>
<dbReference type="PRINTS" id="PR00455">
    <property type="entry name" value="HTHTETR"/>
</dbReference>
<keyword evidence="1 2" id="KW-0238">DNA-binding</keyword>
<dbReference type="InterPro" id="IPR001647">
    <property type="entry name" value="HTH_TetR"/>
</dbReference>
<dbReference type="RefSeq" id="WP_064954987.1">
    <property type="nucleotide sequence ID" value="NZ_CP018134.1"/>
</dbReference>
<dbReference type="Pfam" id="PF00440">
    <property type="entry name" value="TetR_N"/>
    <property type="match status" value="1"/>
</dbReference>
<keyword evidence="5" id="KW-1185">Reference proteome</keyword>
<dbReference type="PROSITE" id="PS50977">
    <property type="entry name" value="HTH_TETR_2"/>
    <property type="match status" value="1"/>
</dbReference>
<dbReference type="Gene3D" id="1.10.357.10">
    <property type="entry name" value="Tetracycline Repressor, domain 2"/>
    <property type="match status" value="1"/>
</dbReference>
<dbReference type="InterPro" id="IPR009057">
    <property type="entry name" value="Homeodomain-like_sf"/>
</dbReference>
<feature type="DNA-binding region" description="H-T-H motif" evidence="2">
    <location>
        <begin position="35"/>
        <end position="54"/>
    </location>
</feature>
<proteinExistence type="predicted"/>
<reference evidence="4 5" key="1">
    <citation type="submission" date="2023-08" db="EMBL/GenBank/DDBJ databases">
        <title>Functional and genomic diversity of the sorghum phyllosphere microbiome.</title>
        <authorList>
            <person name="Shade A."/>
        </authorList>
    </citation>
    <scope>NUCLEOTIDE SEQUENCE [LARGE SCALE GENOMIC DNA]</scope>
    <source>
        <strain evidence="4 5">SORGH_AS_0919</strain>
    </source>
</reference>
<dbReference type="Pfam" id="PF14246">
    <property type="entry name" value="TetR_C_7"/>
    <property type="match status" value="1"/>
</dbReference>
<dbReference type="SUPFAM" id="SSF46689">
    <property type="entry name" value="Homeodomain-like"/>
    <property type="match status" value="1"/>
</dbReference>
<evidence type="ECO:0000313" key="4">
    <source>
        <dbReference type="EMBL" id="MDR6166803.1"/>
    </source>
</evidence>
<evidence type="ECO:0000256" key="2">
    <source>
        <dbReference type="PROSITE-ProRule" id="PRU00335"/>
    </source>
</evidence>
<name>A0ABU1I0Z4_9MICO</name>
<dbReference type="PANTHER" id="PTHR30055:SF146">
    <property type="entry name" value="HTH-TYPE TRANSCRIPTIONAL DUAL REGULATOR CECR"/>
    <property type="match status" value="1"/>
</dbReference>
<dbReference type="InterPro" id="IPR050109">
    <property type="entry name" value="HTH-type_TetR-like_transc_reg"/>
</dbReference>
<evidence type="ECO:0000259" key="3">
    <source>
        <dbReference type="PROSITE" id="PS50977"/>
    </source>
</evidence>
<evidence type="ECO:0000256" key="1">
    <source>
        <dbReference type="ARBA" id="ARBA00023125"/>
    </source>
</evidence>
<organism evidence="4 5">
    <name type="scientific">Microbacterium paludicola</name>
    <dbReference type="NCBI Taxonomy" id="300019"/>
    <lineage>
        <taxon>Bacteria</taxon>
        <taxon>Bacillati</taxon>
        <taxon>Actinomycetota</taxon>
        <taxon>Actinomycetes</taxon>
        <taxon>Micrococcales</taxon>
        <taxon>Microbacteriaceae</taxon>
        <taxon>Microbacterium</taxon>
    </lineage>
</organism>
<dbReference type="PANTHER" id="PTHR30055">
    <property type="entry name" value="HTH-TYPE TRANSCRIPTIONAL REGULATOR RUTR"/>
    <property type="match status" value="1"/>
</dbReference>
<dbReference type="EMBL" id="JAVIZA010000001">
    <property type="protein sequence ID" value="MDR6166803.1"/>
    <property type="molecule type" value="Genomic_DNA"/>
</dbReference>
<sequence>MSDARPVRQGQEQKRSAILTAARELFVEVGVERSSMDAVSARAGVSKRTVYDYYGDKRRLLLGVVESAGETAVNTLRELAETHLPDTIAIDGRDGLHQAVLAFAAELGGFLATSTNYAAAVKLISENESLLPELEDHPLDRAHADVLAERFAHFATEGLLDLDDPGLAAEHFHALTTLRVLNEPARRRTDAERVRQIMTDGAGAFLRAYGPRTR</sequence>
<comment type="caution">
    <text evidence="4">The sequence shown here is derived from an EMBL/GenBank/DDBJ whole genome shotgun (WGS) entry which is preliminary data.</text>
</comment>
<dbReference type="Proteomes" id="UP001260188">
    <property type="component" value="Unassembled WGS sequence"/>
</dbReference>
<accession>A0ABU1I0Z4</accession>